<gene>
    <name evidence="2" type="ORF">SAMN06297382_0216</name>
</gene>
<reference evidence="2 3" key="1">
    <citation type="submission" date="2017-07" db="EMBL/GenBank/DDBJ databases">
        <authorList>
            <person name="Sun Z.S."/>
            <person name="Albrecht U."/>
            <person name="Echele G."/>
            <person name="Lee C.C."/>
        </authorList>
    </citation>
    <scope>NUCLEOTIDE SEQUENCE [LARGE SCALE GENOMIC DNA]</scope>
    <source>
        <strain evidence="2 3">CGMCC 1.12710</strain>
    </source>
</reference>
<sequence length="43" mass="4639">MSDEADKKRRQRNLAIAGLLAVFIIVVYAVTILKIGGQIGAQP</sequence>
<feature type="transmembrane region" description="Helical" evidence="1">
    <location>
        <begin position="12"/>
        <end position="33"/>
    </location>
</feature>
<proteinExistence type="predicted"/>
<evidence type="ECO:0000256" key="1">
    <source>
        <dbReference type="SAM" id="Phobius"/>
    </source>
</evidence>
<name>A0A239PK77_9PROT</name>
<dbReference type="AlphaFoldDB" id="A0A239PK77"/>
<evidence type="ECO:0000313" key="3">
    <source>
        <dbReference type="Proteomes" id="UP000198346"/>
    </source>
</evidence>
<protein>
    <submittedName>
        <fullName evidence="2">Uncharacterized protein</fullName>
    </submittedName>
</protein>
<keyword evidence="1" id="KW-1133">Transmembrane helix</keyword>
<dbReference type="RefSeq" id="WP_260167543.1">
    <property type="nucleotide sequence ID" value="NZ_FZQA01000001.1"/>
</dbReference>
<keyword evidence="1" id="KW-0812">Transmembrane</keyword>
<evidence type="ECO:0000313" key="2">
    <source>
        <dbReference type="EMBL" id="SNT67723.1"/>
    </source>
</evidence>
<keyword evidence="3" id="KW-1185">Reference proteome</keyword>
<organism evidence="2 3">
    <name type="scientific">Amphiplicatus metriothermophilus</name>
    <dbReference type="NCBI Taxonomy" id="1519374"/>
    <lineage>
        <taxon>Bacteria</taxon>
        <taxon>Pseudomonadati</taxon>
        <taxon>Pseudomonadota</taxon>
        <taxon>Alphaproteobacteria</taxon>
        <taxon>Parvularculales</taxon>
        <taxon>Parvularculaceae</taxon>
        <taxon>Amphiplicatus</taxon>
    </lineage>
</organism>
<accession>A0A239PK77</accession>
<dbReference type="EMBL" id="FZQA01000001">
    <property type="protein sequence ID" value="SNT67723.1"/>
    <property type="molecule type" value="Genomic_DNA"/>
</dbReference>
<keyword evidence="1" id="KW-0472">Membrane</keyword>
<dbReference type="Proteomes" id="UP000198346">
    <property type="component" value="Unassembled WGS sequence"/>
</dbReference>